<gene>
    <name evidence="2" type="ORF">GCM10009754_57390</name>
</gene>
<reference evidence="3" key="1">
    <citation type="journal article" date="2019" name="Int. J. Syst. Evol. Microbiol.">
        <title>The Global Catalogue of Microorganisms (GCM) 10K type strain sequencing project: providing services to taxonomists for standard genome sequencing and annotation.</title>
        <authorList>
            <consortium name="The Broad Institute Genomics Platform"/>
            <consortium name="The Broad Institute Genome Sequencing Center for Infectious Disease"/>
            <person name="Wu L."/>
            <person name="Ma J."/>
        </authorList>
    </citation>
    <scope>NUCLEOTIDE SEQUENCE [LARGE SCALE GENOMIC DNA]</scope>
    <source>
        <strain evidence="3">JCM 14545</strain>
    </source>
</reference>
<accession>A0ABP5D944</accession>
<dbReference type="Proteomes" id="UP001501116">
    <property type="component" value="Unassembled WGS sequence"/>
</dbReference>
<name>A0ABP5D944_9PSEU</name>
<evidence type="ECO:0000313" key="2">
    <source>
        <dbReference type="EMBL" id="GAA1974741.1"/>
    </source>
</evidence>
<sequence length="185" mass="21060">MEAAVPELVLRHHDAAGMHRQQDVLLEVYTEVYADLLADPFFTPARFWQRLENYAKRQGFALITGWLDDTLVGYTLGFTLPKQATWWGGFLGDVDPALLEEDGRRTFAVTQLMVVPGWQRRGYAHRLHGALLDGRAEERATLLVKPDNVPARTAYLSWGWHLFGQVQPFDDAPVYDALMYELRAG</sequence>
<keyword evidence="3" id="KW-1185">Reference proteome</keyword>
<dbReference type="InterPro" id="IPR000182">
    <property type="entry name" value="GNAT_dom"/>
</dbReference>
<dbReference type="Gene3D" id="3.40.630.30">
    <property type="match status" value="1"/>
</dbReference>
<feature type="domain" description="N-acetyltransferase" evidence="1">
    <location>
        <begin position="8"/>
        <end position="185"/>
    </location>
</feature>
<organism evidence="2 3">
    <name type="scientific">Amycolatopsis minnesotensis</name>
    <dbReference type="NCBI Taxonomy" id="337894"/>
    <lineage>
        <taxon>Bacteria</taxon>
        <taxon>Bacillati</taxon>
        <taxon>Actinomycetota</taxon>
        <taxon>Actinomycetes</taxon>
        <taxon>Pseudonocardiales</taxon>
        <taxon>Pseudonocardiaceae</taxon>
        <taxon>Amycolatopsis</taxon>
    </lineage>
</organism>
<evidence type="ECO:0000259" key="1">
    <source>
        <dbReference type="PROSITE" id="PS51186"/>
    </source>
</evidence>
<protein>
    <recommendedName>
        <fullName evidence="1">N-acetyltransferase domain-containing protein</fullName>
    </recommendedName>
</protein>
<evidence type="ECO:0000313" key="3">
    <source>
        <dbReference type="Proteomes" id="UP001501116"/>
    </source>
</evidence>
<dbReference type="SUPFAM" id="SSF55729">
    <property type="entry name" value="Acyl-CoA N-acyltransferases (Nat)"/>
    <property type="match status" value="1"/>
</dbReference>
<dbReference type="InterPro" id="IPR016181">
    <property type="entry name" value="Acyl_CoA_acyltransferase"/>
</dbReference>
<dbReference type="Pfam" id="PF00583">
    <property type="entry name" value="Acetyltransf_1"/>
    <property type="match status" value="1"/>
</dbReference>
<comment type="caution">
    <text evidence="2">The sequence shown here is derived from an EMBL/GenBank/DDBJ whole genome shotgun (WGS) entry which is preliminary data.</text>
</comment>
<proteinExistence type="predicted"/>
<dbReference type="EMBL" id="BAAANN010000025">
    <property type="protein sequence ID" value="GAA1974741.1"/>
    <property type="molecule type" value="Genomic_DNA"/>
</dbReference>
<dbReference type="PROSITE" id="PS51186">
    <property type="entry name" value="GNAT"/>
    <property type="match status" value="1"/>
</dbReference>